<comment type="caution">
    <text evidence="1">The sequence shown here is derived from an EMBL/GenBank/DDBJ whole genome shotgun (WGS) entry which is preliminary data.</text>
</comment>
<accession>A0ABU0EUL0</accession>
<organism evidence="1 2">
    <name type="scientific">Amycolatopsis thermophila</name>
    <dbReference type="NCBI Taxonomy" id="206084"/>
    <lineage>
        <taxon>Bacteria</taxon>
        <taxon>Bacillati</taxon>
        <taxon>Actinomycetota</taxon>
        <taxon>Actinomycetes</taxon>
        <taxon>Pseudonocardiales</taxon>
        <taxon>Pseudonocardiaceae</taxon>
        <taxon>Amycolatopsis</taxon>
    </lineage>
</organism>
<gene>
    <name evidence="1" type="ORF">FB470_002589</name>
</gene>
<keyword evidence="2" id="KW-1185">Reference proteome</keyword>
<dbReference type="Proteomes" id="UP001229651">
    <property type="component" value="Unassembled WGS sequence"/>
</dbReference>
<evidence type="ECO:0000313" key="2">
    <source>
        <dbReference type="Proteomes" id="UP001229651"/>
    </source>
</evidence>
<evidence type="ECO:0000313" key="1">
    <source>
        <dbReference type="EMBL" id="MDQ0378595.1"/>
    </source>
</evidence>
<dbReference type="RefSeq" id="WP_306991426.1">
    <property type="nucleotide sequence ID" value="NZ_JAUSUT010000001.1"/>
</dbReference>
<proteinExistence type="predicted"/>
<dbReference type="EMBL" id="JAUSUT010000001">
    <property type="protein sequence ID" value="MDQ0378595.1"/>
    <property type="molecule type" value="Genomic_DNA"/>
</dbReference>
<name>A0ABU0EUL0_9PSEU</name>
<reference evidence="1 2" key="1">
    <citation type="submission" date="2023-07" db="EMBL/GenBank/DDBJ databases">
        <title>Sequencing the genomes of 1000 actinobacteria strains.</title>
        <authorList>
            <person name="Klenk H.-P."/>
        </authorList>
    </citation>
    <scope>NUCLEOTIDE SEQUENCE [LARGE SCALE GENOMIC DNA]</scope>
    <source>
        <strain evidence="1 2">DSM 45805</strain>
    </source>
</reference>
<sequence>MVSQTIYHQAAQRTGYRYELVAAPVEIIARRHREGQSLAQITRYLQSQLGPDHRAASRSFVQWVITATGGGSR</sequence>
<protein>
    <submittedName>
        <fullName evidence="1">Uncharacterized protein</fullName>
    </submittedName>
</protein>